<dbReference type="GO" id="GO:0005886">
    <property type="term" value="C:plasma membrane"/>
    <property type="evidence" value="ECO:0007669"/>
    <property type="project" value="UniProtKB-SubCell"/>
</dbReference>
<evidence type="ECO:0000256" key="2">
    <source>
        <dbReference type="ARBA" id="ARBA00005262"/>
    </source>
</evidence>
<comment type="subcellular location">
    <subcellularLocation>
        <location evidence="1">Cell membrane</location>
        <topology evidence="1">Multi-pass membrane protein</topology>
    </subcellularLocation>
</comment>
<keyword evidence="6 7" id="KW-0472">Membrane</keyword>
<evidence type="ECO:0000256" key="6">
    <source>
        <dbReference type="ARBA" id="ARBA00023136"/>
    </source>
</evidence>
<dbReference type="GO" id="GO:0015109">
    <property type="term" value="F:chromate transmembrane transporter activity"/>
    <property type="evidence" value="ECO:0007669"/>
    <property type="project" value="InterPro"/>
</dbReference>
<dbReference type="InterPro" id="IPR014047">
    <property type="entry name" value="Chr_Tranpt_l_chain"/>
</dbReference>
<evidence type="ECO:0000256" key="7">
    <source>
        <dbReference type="SAM" id="Phobius"/>
    </source>
</evidence>
<feature type="transmembrane region" description="Helical" evidence="7">
    <location>
        <begin position="84"/>
        <end position="106"/>
    </location>
</feature>
<feature type="transmembrane region" description="Helical" evidence="7">
    <location>
        <begin position="376"/>
        <end position="402"/>
    </location>
</feature>
<comment type="similarity">
    <text evidence="2">Belongs to the chromate ion transporter (CHR) (TC 2.A.51) family.</text>
</comment>
<keyword evidence="3" id="KW-1003">Cell membrane</keyword>
<protein>
    <submittedName>
        <fullName evidence="8">Chromate transporter</fullName>
    </submittedName>
</protein>
<dbReference type="PANTHER" id="PTHR33567">
    <property type="entry name" value="CHROMATE ION TRANSPORTER (EUROFUNG)"/>
    <property type="match status" value="1"/>
</dbReference>
<dbReference type="PIRSF" id="PIRSF004810">
    <property type="entry name" value="ChrA"/>
    <property type="match status" value="1"/>
</dbReference>
<dbReference type="AlphaFoldDB" id="A0A345II76"/>
<reference evidence="8 9" key="1">
    <citation type="submission" date="2018-07" db="EMBL/GenBank/DDBJ databases">
        <title>Complete Genome and Methylome Analysis of Deinococcus wulumuqiensis NEB 479.</title>
        <authorList>
            <person name="Fomenkov A."/>
            <person name="Luyten Y."/>
            <person name="Vincze T."/>
            <person name="Anton B.P."/>
            <person name="Clark T."/>
            <person name="Roberts R.J."/>
            <person name="Morgan R.D."/>
        </authorList>
    </citation>
    <scope>NUCLEOTIDE SEQUENCE [LARGE SCALE GENOMIC DNA]</scope>
    <source>
        <strain evidence="8 9">NEB 479</strain>
    </source>
</reference>
<keyword evidence="4 7" id="KW-0812">Transmembrane</keyword>
<feature type="transmembrane region" description="Helical" evidence="7">
    <location>
        <begin position="239"/>
        <end position="259"/>
    </location>
</feature>
<evidence type="ECO:0000256" key="4">
    <source>
        <dbReference type="ARBA" id="ARBA00022692"/>
    </source>
</evidence>
<evidence type="ECO:0000313" key="9">
    <source>
        <dbReference type="Proteomes" id="UP000253744"/>
    </source>
</evidence>
<feature type="transmembrane region" description="Helical" evidence="7">
    <location>
        <begin position="118"/>
        <end position="141"/>
    </location>
</feature>
<sequence>MSASSPPVSARAVFAAFLRLGLTSFGGPVAHLGFFREEFVRRRRWLSDAEYADVVALAQFLPGPASSQVGFAVGYLLAGARGALAAWAAFTLPSALLLAAFALLAGRAGDLSGAGWVTGLKLAAVAVVAQAVAGMWGTLVAGEGAAGRLRTGLALGTAAGLLLWPGAWAQLLALLLCALVGWRWLPAAAGAGGDGALRPPRRSGGGRTGLGLVGLALAGLVVLPLLAPLSPAWAFADHVYRAGALVFGGGHVVLPLLEAGLVPGFLSAGQFLAGYGAANAVPGPLFTFASYLGAAQTVFSPLLGAVLGTVFIFVPGLLLMLGALPLWAELSRWPGTRRALGGLNAGVVGLLLAALYDPVFTAAVHGPRDLALALLAYAALTAGKVPAWAVVLGAALVGGALLGR</sequence>
<evidence type="ECO:0000313" key="8">
    <source>
        <dbReference type="EMBL" id="AXG99398.1"/>
    </source>
</evidence>
<dbReference type="EMBL" id="CP031158">
    <property type="protein sequence ID" value="AXG99398.1"/>
    <property type="molecule type" value="Genomic_DNA"/>
</dbReference>
<evidence type="ECO:0000256" key="3">
    <source>
        <dbReference type="ARBA" id="ARBA00022475"/>
    </source>
</evidence>
<dbReference type="PANTHER" id="PTHR33567:SF3">
    <property type="entry name" value="CHROMATE ION TRANSPORTER (EUROFUNG)"/>
    <property type="match status" value="1"/>
</dbReference>
<feature type="transmembrane region" description="Helical" evidence="7">
    <location>
        <begin position="339"/>
        <end position="356"/>
    </location>
</feature>
<feature type="transmembrane region" description="Helical" evidence="7">
    <location>
        <begin position="54"/>
        <end position="78"/>
    </location>
</feature>
<feature type="transmembrane region" description="Helical" evidence="7">
    <location>
        <begin position="161"/>
        <end position="185"/>
    </location>
</feature>
<dbReference type="InterPro" id="IPR003370">
    <property type="entry name" value="Chromate_transpt"/>
</dbReference>
<dbReference type="NCBIfam" id="TIGR00937">
    <property type="entry name" value="2A51"/>
    <property type="match status" value="1"/>
</dbReference>
<feature type="transmembrane region" description="Helical" evidence="7">
    <location>
        <begin position="12"/>
        <end position="34"/>
    </location>
</feature>
<evidence type="ECO:0000256" key="5">
    <source>
        <dbReference type="ARBA" id="ARBA00022989"/>
    </source>
</evidence>
<name>A0A345II76_9DEIO</name>
<dbReference type="KEGG" id="dwu:DVJ83_09900"/>
<dbReference type="RefSeq" id="WP_114672230.1">
    <property type="nucleotide sequence ID" value="NZ_CP031158.1"/>
</dbReference>
<feature type="transmembrane region" description="Helical" evidence="7">
    <location>
        <begin position="298"/>
        <end position="327"/>
    </location>
</feature>
<feature type="transmembrane region" description="Helical" evidence="7">
    <location>
        <begin position="271"/>
        <end position="292"/>
    </location>
</feature>
<proteinExistence type="inferred from homology"/>
<feature type="transmembrane region" description="Helical" evidence="7">
    <location>
        <begin position="206"/>
        <end position="227"/>
    </location>
</feature>
<dbReference type="Pfam" id="PF02417">
    <property type="entry name" value="Chromate_transp"/>
    <property type="match status" value="2"/>
</dbReference>
<gene>
    <name evidence="8" type="ORF">DVJ83_09900</name>
</gene>
<dbReference type="Proteomes" id="UP000253744">
    <property type="component" value="Chromosome"/>
</dbReference>
<evidence type="ECO:0000256" key="1">
    <source>
        <dbReference type="ARBA" id="ARBA00004651"/>
    </source>
</evidence>
<accession>A0A345II76</accession>
<organism evidence="8 9">
    <name type="scientific">Deinococcus wulumuqiensis</name>
    <dbReference type="NCBI Taxonomy" id="980427"/>
    <lineage>
        <taxon>Bacteria</taxon>
        <taxon>Thermotogati</taxon>
        <taxon>Deinococcota</taxon>
        <taxon>Deinococci</taxon>
        <taxon>Deinococcales</taxon>
        <taxon>Deinococcaceae</taxon>
        <taxon>Deinococcus</taxon>
    </lineage>
</organism>
<keyword evidence="5 7" id="KW-1133">Transmembrane helix</keyword>